<evidence type="ECO:0000256" key="1">
    <source>
        <dbReference type="SAM" id="MobiDB-lite"/>
    </source>
</evidence>
<protein>
    <submittedName>
        <fullName evidence="2">Uncharacterized protein</fullName>
    </submittedName>
</protein>
<feature type="compositionally biased region" description="Low complexity" evidence="1">
    <location>
        <begin position="328"/>
        <end position="337"/>
    </location>
</feature>
<reference evidence="2 3" key="1">
    <citation type="journal article" date="2017" name="G3 (Bethesda)">
        <title>The Physical Genome Mapping of Anopheles albimanus Corrected Scaffold Misassemblies and Identified Interarm Rearrangements in Genus Anopheles.</title>
        <authorList>
            <person name="Artemov G.N."/>
            <person name="Peery A.N."/>
            <person name="Jiang X."/>
            <person name="Tu Z."/>
            <person name="Stegniy V.N."/>
            <person name="Sharakhova M.V."/>
            <person name="Sharakhov I.V."/>
        </authorList>
    </citation>
    <scope>NUCLEOTIDE SEQUENCE [LARGE SCALE GENOMIC DNA]</scope>
    <source>
        <strain evidence="2 3">ALBI9_A</strain>
    </source>
</reference>
<dbReference type="VEuPathDB" id="VectorBase:AALB20_034989"/>
<accession>A0A182F908</accession>
<dbReference type="VEuPathDB" id="VectorBase:AALB002982"/>
<keyword evidence="3" id="KW-1185">Reference proteome</keyword>
<feature type="compositionally biased region" description="Low complexity" evidence="1">
    <location>
        <begin position="308"/>
        <end position="320"/>
    </location>
</feature>
<sequence length="356" mass="38942">MGWHRASFAGAYNVAEHRLDYIKLGEGREYNYHYNDGVSSGFDKRKFYKRPPVFTKQPYSLKNFPSPVEQIVTNEFQSHPETQTYVRQENLLPVFESHEKSVQYVPLDFHSTNSGPSAAGAQQQYSSSPSSSSSSSSSSSYGHQQNHGPSFTSNLAERVIQMIQLQHPSSAKNGTAGSSVTSTSSVHFKAPGQTAQYTHSGQHPGSYQYFNAHPAPASYELVRPISNFPPPRPYLAPSLTTTKAPYLAPILLKSTSTTPAPPTVAVAPARRPPYVAPAVRPTAPASSGSVTNDPLLSSVSLANQLKYTSSRPSTSSRPPSAGGNRNPQQQQQQQQKQPYEPEFDIDIRIDLRDDSA</sequence>
<dbReference type="Proteomes" id="UP000069272">
    <property type="component" value="Chromosome 2R"/>
</dbReference>
<dbReference type="AlphaFoldDB" id="A0A182F908"/>
<feature type="region of interest" description="Disordered" evidence="1">
    <location>
        <begin position="302"/>
        <end position="356"/>
    </location>
</feature>
<feature type="region of interest" description="Disordered" evidence="1">
    <location>
        <begin position="107"/>
        <end position="151"/>
    </location>
</feature>
<feature type="compositionally biased region" description="Basic and acidic residues" evidence="1">
    <location>
        <begin position="345"/>
        <end position="356"/>
    </location>
</feature>
<proteinExistence type="predicted"/>
<evidence type="ECO:0000313" key="2">
    <source>
        <dbReference type="EnsemblMetazoa" id="AALB002982-PA"/>
    </source>
</evidence>
<organism evidence="2 3">
    <name type="scientific">Anopheles albimanus</name>
    <name type="common">New world malaria mosquito</name>
    <dbReference type="NCBI Taxonomy" id="7167"/>
    <lineage>
        <taxon>Eukaryota</taxon>
        <taxon>Metazoa</taxon>
        <taxon>Ecdysozoa</taxon>
        <taxon>Arthropoda</taxon>
        <taxon>Hexapoda</taxon>
        <taxon>Insecta</taxon>
        <taxon>Pterygota</taxon>
        <taxon>Neoptera</taxon>
        <taxon>Endopterygota</taxon>
        <taxon>Diptera</taxon>
        <taxon>Nematocera</taxon>
        <taxon>Culicoidea</taxon>
        <taxon>Culicidae</taxon>
        <taxon>Anophelinae</taxon>
        <taxon>Anopheles</taxon>
    </lineage>
</organism>
<dbReference type="EnsemblMetazoa" id="AALB002982-RA">
    <property type="protein sequence ID" value="AALB002982-PA"/>
    <property type="gene ID" value="AALB002982"/>
</dbReference>
<name>A0A182F908_ANOAL</name>
<evidence type="ECO:0000313" key="3">
    <source>
        <dbReference type="Proteomes" id="UP000069272"/>
    </source>
</evidence>
<feature type="compositionally biased region" description="Low complexity" evidence="1">
    <location>
        <begin position="114"/>
        <end position="142"/>
    </location>
</feature>
<reference evidence="2" key="2">
    <citation type="submission" date="2022-08" db="UniProtKB">
        <authorList>
            <consortium name="EnsemblMetazoa"/>
        </authorList>
    </citation>
    <scope>IDENTIFICATION</scope>
    <source>
        <strain evidence="2">STECLA/ALBI9_A</strain>
    </source>
</reference>